<dbReference type="Proteomes" id="UP000053257">
    <property type="component" value="Unassembled WGS sequence"/>
</dbReference>
<evidence type="ECO:0000256" key="1">
    <source>
        <dbReference type="SAM" id="MobiDB-lite"/>
    </source>
</evidence>
<name>A0A0C3P2I1_PHLG1</name>
<feature type="compositionally biased region" description="Polar residues" evidence="1">
    <location>
        <begin position="1"/>
        <end position="10"/>
    </location>
</feature>
<dbReference type="HOGENOM" id="CLU_2016089_0_0_1"/>
<dbReference type="EMBL" id="KN840441">
    <property type="protein sequence ID" value="KIP12119.1"/>
    <property type="molecule type" value="Genomic_DNA"/>
</dbReference>
<evidence type="ECO:0000313" key="2">
    <source>
        <dbReference type="EMBL" id="KIP12119.1"/>
    </source>
</evidence>
<organism evidence="2 3">
    <name type="scientific">Phlebiopsis gigantea (strain 11061_1 CR5-6)</name>
    <name type="common">White-rot fungus</name>
    <name type="synonym">Peniophora gigantea</name>
    <dbReference type="NCBI Taxonomy" id="745531"/>
    <lineage>
        <taxon>Eukaryota</taxon>
        <taxon>Fungi</taxon>
        <taxon>Dikarya</taxon>
        <taxon>Basidiomycota</taxon>
        <taxon>Agaricomycotina</taxon>
        <taxon>Agaricomycetes</taxon>
        <taxon>Polyporales</taxon>
        <taxon>Phanerochaetaceae</taxon>
        <taxon>Phlebiopsis</taxon>
    </lineage>
</organism>
<keyword evidence="3" id="KW-1185">Reference proteome</keyword>
<dbReference type="AlphaFoldDB" id="A0A0C3P2I1"/>
<gene>
    <name evidence="2" type="ORF">PHLGIDRAFT_368876</name>
</gene>
<feature type="region of interest" description="Disordered" evidence="1">
    <location>
        <begin position="1"/>
        <end position="26"/>
    </location>
</feature>
<sequence>MEEDISSMSPGETHKDAGFDLGMSSSRRDMRPFRFESRADFVYRSNIRSSRIIAFISTLPAILVNRFMINLRSAAAIPSLSSRSQASAVLGFRIPTISLGNIGESLENREYGEVEAEAEVDGL</sequence>
<evidence type="ECO:0000313" key="3">
    <source>
        <dbReference type="Proteomes" id="UP000053257"/>
    </source>
</evidence>
<accession>A0A0C3P2I1</accession>
<reference evidence="2 3" key="1">
    <citation type="journal article" date="2014" name="PLoS Genet.">
        <title>Analysis of the Phlebiopsis gigantea genome, transcriptome and secretome provides insight into its pioneer colonization strategies of wood.</title>
        <authorList>
            <person name="Hori C."/>
            <person name="Ishida T."/>
            <person name="Igarashi K."/>
            <person name="Samejima M."/>
            <person name="Suzuki H."/>
            <person name="Master E."/>
            <person name="Ferreira P."/>
            <person name="Ruiz-Duenas F.J."/>
            <person name="Held B."/>
            <person name="Canessa P."/>
            <person name="Larrondo L.F."/>
            <person name="Schmoll M."/>
            <person name="Druzhinina I.S."/>
            <person name="Kubicek C.P."/>
            <person name="Gaskell J.A."/>
            <person name="Kersten P."/>
            <person name="St John F."/>
            <person name="Glasner J."/>
            <person name="Sabat G."/>
            <person name="Splinter BonDurant S."/>
            <person name="Syed K."/>
            <person name="Yadav J."/>
            <person name="Mgbeahuruike A.C."/>
            <person name="Kovalchuk A."/>
            <person name="Asiegbu F.O."/>
            <person name="Lackner G."/>
            <person name="Hoffmeister D."/>
            <person name="Rencoret J."/>
            <person name="Gutierrez A."/>
            <person name="Sun H."/>
            <person name="Lindquist E."/>
            <person name="Barry K."/>
            <person name="Riley R."/>
            <person name="Grigoriev I.V."/>
            <person name="Henrissat B."/>
            <person name="Kues U."/>
            <person name="Berka R.M."/>
            <person name="Martinez A.T."/>
            <person name="Covert S.F."/>
            <person name="Blanchette R.A."/>
            <person name="Cullen D."/>
        </authorList>
    </citation>
    <scope>NUCLEOTIDE SEQUENCE [LARGE SCALE GENOMIC DNA]</scope>
    <source>
        <strain evidence="2 3">11061_1 CR5-6</strain>
    </source>
</reference>
<dbReference type="OrthoDB" id="2756573at2759"/>
<protein>
    <submittedName>
        <fullName evidence="2">Uncharacterized protein</fullName>
    </submittedName>
</protein>
<proteinExistence type="predicted"/>